<keyword evidence="5" id="KW-0479">Metal-binding</keyword>
<dbReference type="SMART" id="SM00116">
    <property type="entry name" value="CBS"/>
    <property type="match status" value="2"/>
</dbReference>
<evidence type="ECO:0000256" key="2">
    <source>
        <dbReference type="ARBA" id="ARBA00022737"/>
    </source>
</evidence>
<dbReference type="InterPro" id="IPR000644">
    <property type="entry name" value="CBS_dom"/>
</dbReference>
<dbReference type="InterPro" id="IPR050986">
    <property type="entry name" value="GutQ/KpsF_isomerases"/>
</dbReference>
<feature type="domain" description="CBS" evidence="8">
    <location>
        <begin position="206"/>
        <end position="264"/>
    </location>
</feature>
<feature type="binding site" evidence="5">
    <location>
        <position position="78"/>
    </location>
    <ligand>
        <name>Zn(2+)</name>
        <dbReference type="ChEBI" id="CHEBI:29105"/>
    </ligand>
</feature>
<feature type="domain" description="SIS" evidence="9">
    <location>
        <begin position="37"/>
        <end position="180"/>
    </location>
</feature>
<evidence type="ECO:0000313" key="10">
    <source>
        <dbReference type="EMBL" id="VEE99319.1"/>
    </source>
</evidence>
<sequence>MENNQENYIEWARGVLRIEAESLTEIAASLDEHFAAAVTAVLNCTGRVVVCGVGKSGHICRKIAATLASTGTPAFFVHPAEAAHGDLGMIVDGDVVIAVSNSGESDEIVTLLPALKRKKIGLICITANPKSTLGRNADVHITAAVSKEACPLGLAPTSSSTAALALGDALAVALLRARSFTPDDFALSHPAGSLGKRLLLRVADIMRTGERLPVAKTDTLLREGILIMSAKGLGMICIVDDEGKVLGIFTDGDLRRVFEKHEKVNNLTLDSVMHTNPKTISPEKLATEAIKSMQELKISSLLVTDGAGKLEGVVTMHDLLLARIA</sequence>
<dbReference type="InterPro" id="IPR046342">
    <property type="entry name" value="CBS_dom_sf"/>
</dbReference>
<dbReference type="PANTHER" id="PTHR42745:SF1">
    <property type="entry name" value="ARABINOSE 5-PHOSPHATE ISOMERASE KDSD"/>
    <property type="match status" value="1"/>
</dbReference>
<dbReference type="InterPro" id="IPR046348">
    <property type="entry name" value="SIS_dom_sf"/>
</dbReference>
<dbReference type="PROSITE" id="PS51371">
    <property type="entry name" value="CBS"/>
    <property type="match status" value="2"/>
</dbReference>
<feature type="site" description="Catalytically relevant" evidence="6">
    <location>
        <position position="148"/>
    </location>
</feature>
<dbReference type="STRING" id="493.BWD07_00145"/>
<feature type="site" description="Catalytically relevant" evidence="6">
    <location>
        <position position="107"/>
    </location>
</feature>
<dbReference type="GO" id="GO:0005975">
    <property type="term" value="P:carbohydrate metabolic process"/>
    <property type="evidence" value="ECO:0007669"/>
    <property type="project" value="InterPro"/>
</dbReference>
<feature type="site" description="Catalytically relevant" evidence="6">
    <location>
        <position position="55"/>
    </location>
</feature>
<comment type="similarity">
    <text evidence="1 4">Belongs to the SIS family. GutQ/KpsF subfamily.</text>
</comment>
<dbReference type="Gene3D" id="3.10.580.10">
    <property type="entry name" value="CBS-domain"/>
    <property type="match status" value="1"/>
</dbReference>
<evidence type="ECO:0000259" key="8">
    <source>
        <dbReference type="PROSITE" id="PS51371"/>
    </source>
</evidence>
<keyword evidence="3 7" id="KW-0129">CBS domain</keyword>
<accession>A0A1X3D0X1</accession>
<keyword evidence="2" id="KW-0677">Repeat</keyword>
<evidence type="ECO:0000256" key="3">
    <source>
        <dbReference type="ARBA" id="ARBA00023122"/>
    </source>
</evidence>
<evidence type="ECO:0000256" key="6">
    <source>
        <dbReference type="PIRSR" id="PIRSR004692-3"/>
    </source>
</evidence>
<dbReference type="AlphaFoldDB" id="A0A1X3D0X1"/>
<gene>
    <name evidence="10" type="primary">kdsD</name>
    <name evidence="10" type="ORF">NCTC10296_00279</name>
</gene>
<reference evidence="10 11" key="1">
    <citation type="submission" date="2018-12" db="EMBL/GenBank/DDBJ databases">
        <authorList>
            <consortium name="Pathogen Informatics"/>
        </authorList>
    </citation>
    <scope>NUCLEOTIDE SEQUENCE [LARGE SCALE GENOMIC DNA]</scope>
    <source>
        <strain evidence="10 11">NCTC10296</strain>
    </source>
</reference>
<dbReference type="InterPro" id="IPR001347">
    <property type="entry name" value="SIS_dom"/>
</dbReference>
<evidence type="ECO:0000256" key="4">
    <source>
        <dbReference type="PIRNR" id="PIRNR004692"/>
    </source>
</evidence>
<dbReference type="InterPro" id="IPR035474">
    <property type="entry name" value="SIS_Kpsf"/>
</dbReference>
<dbReference type="GO" id="GO:0019146">
    <property type="term" value="F:arabinose-5-phosphate isomerase activity"/>
    <property type="evidence" value="ECO:0007669"/>
    <property type="project" value="UniProtKB-EC"/>
</dbReference>
<dbReference type="OrthoDB" id="9762536at2"/>
<dbReference type="InterPro" id="IPR004800">
    <property type="entry name" value="KdsD/KpsF-type"/>
</dbReference>
<evidence type="ECO:0000256" key="5">
    <source>
        <dbReference type="PIRSR" id="PIRSR004692-2"/>
    </source>
</evidence>
<protein>
    <submittedName>
        <fullName evidence="10">KpsF</fullName>
        <ecNumber evidence="10">5.3.1.13</ecNumber>
    </submittedName>
</protein>
<organism evidence="10 11">
    <name type="scientific">Neisseria canis</name>
    <dbReference type="NCBI Taxonomy" id="493"/>
    <lineage>
        <taxon>Bacteria</taxon>
        <taxon>Pseudomonadati</taxon>
        <taxon>Pseudomonadota</taxon>
        <taxon>Betaproteobacteria</taxon>
        <taxon>Neisseriales</taxon>
        <taxon>Neisseriaceae</taxon>
        <taxon>Neisseria</taxon>
    </lineage>
</organism>
<evidence type="ECO:0000256" key="7">
    <source>
        <dbReference type="PROSITE-ProRule" id="PRU00703"/>
    </source>
</evidence>
<proteinExistence type="inferred from homology"/>
<dbReference type="RefSeq" id="WP_085415359.1">
    <property type="nucleotide sequence ID" value="NZ_CAUJPY010000002.1"/>
</dbReference>
<keyword evidence="5" id="KW-0862">Zinc</keyword>
<dbReference type="CDD" id="cd05014">
    <property type="entry name" value="SIS_Kpsf"/>
    <property type="match status" value="1"/>
</dbReference>
<dbReference type="FunFam" id="3.40.50.10490:FF:000011">
    <property type="entry name" value="Arabinose 5-phosphate isomerase"/>
    <property type="match status" value="1"/>
</dbReference>
<dbReference type="Pfam" id="PF00571">
    <property type="entry name" value="CBS"/>
    <property type="match status" value="2"/>
</dbReference>
<dbReference type="Pfam" id="PF01380">
    <property type="entry name" value="SIS"/>
    <property type="match status" value="1"/>
</dbReference>
<evidence type="ECO:0000256" key="1">
    <source>
        <dbReference type="ARBA" id="ARBA00008165"/>
    </source>
</evidence>
<feature type="domain" description="CBS" evidence="8">
    <location>
        <begin position="273"/>
        <end position="325"/>
    </location>
</feature>
<dbReference type="GO" id="GO:0046872">
    <property type="term" value="F:metal ion binding"/>
    <property type="evidence" value="ECO:0007669"/>
    <property type="project" value="UniProtKB-KW"/>
</dbReference>
<dbReference type="PIRSF" id="PIRSF004692">
    <property type="entry name" value="KdsD_KpsF"/>
    <property type="match status" value="1"/>
</dbReference>
<dbReference type="GO" id="GO:0097367">
    <property type="term" value="F:carbohydrate derivative binding"/>
    <property type="evidence" value="ECO:0007669"/>
    <property type="project" value="InterPro"/>
</dbReference>
<dbReference type="KEGG" id="nci:NCTC10296_00279"/>
<dbReference type="Gene3D" id="3.40.50.10490">
    <property type="entry name" value="Glucose-6-phosphate isomerase like protein, domain 1"/>
    <property type="match status" value="1"/>
</dbReference>
<keyword evidence="11" id="KW-1185">Reference proteome</keyword>
<dbReference type="CDD" id="cd04604">
    <property type="entry name" value="CBS_pair_SIS_assoc"/>
    <property type="match status" value="1"/>
</dbReference>
<evidence type="ECO:0000313" key="11">
    <source>
        <dbReference type="Proteomes" id="UP000279284"/>
    </source>
</evidence>
<name>A0A1X3D0X1_9NEIS</name>
<dbReference type="GO" id="GO:1901135">
    <property type="term" value="P:carbohydrate derivative metabolic process"/>
    <property type="evidence" value="ECO:0007669"/>
    <property type="project" value="InterPro"/>
</dbReference>
<evidence type="ECO:0000259" key="9">
    <source>
        <dbReference type="PROSITE" id="PS51464"/>
    </source>
</evidence>
<keyword evidence="10" id="KW-0413">Isomerase</keyword>
<dbReference type="PANTHER" id="PTHR42745">
    <property type="match status" value="1"/>
</dbReference>
<feature type="site" description="Catalytically relevant" evidence="6">
    <location>
        <position position="189"/>
    </location>
</feature>
<dbReference type="NCBIfam" id="TIGR00393">
    <property type="entry name" value="kpsF"/>
    <property type="match status" value="1"/>
</dbReference>
<dbReference type="SUPFAM" id="SSF53697">
    <property type="entry name" value="SIS domain"/>
    <property type="match status" value="1"/>
</dbReference>
<dbReference type="EC" id="5.3.1.13" evidence="10"/>
<dbReference type="EMBL" id="LR134313">
    <property type="protein sequence ID" value="VEE99319.1"/>
    <property type="molecule type" value="Genomic_DNA"/>
</dbReference>
<dbReference type="PROSITE" id="PS51464">
    <property type="entry name" value="SIS"/>
    <property type="match status" value="1"/>
</dbReference>
<dbReference type="Proteomes" id="UP000279284">
    <property type="component" value="Chromosome"/>
</dbReference>